<evidence type="ECO:0000313" key="1">
    <source>
        <dbReference type="EMBL" id="MCQ6959569.1"/>
    </source>
</evidence>
<proteinExistence type="predicted"/>
<dbReference type="EMBL" id="JANHOH010000003">
    <property type="protein sequence ID" value="MCQ6959569.1"/>
    <property type="molecule type" value="Genomic_DNA"/>
</dbReference>
<name>A0ABT1T4U1_9SPHI</name>
<evidence type="ECO:0008006" key="3">
    <source>
        <dbReference type="Google" id="ProtNLM"/>
    </source>
</evidence>
<dbReference type="Proteomes" id="UP001204376">
    <property type="component" value="Unassembled WGS sequence"/>
</dbReference>
<keyword evidence="2" id="KW-1185">Reference proteome</keyword>
<reference evidence="1 2" key="1">
    <citation type="submission" date="2022-07" db="EMBL/GenBank/DDBJ databases">
        <title>Mucilaginibacter sp. JC4.</title>
        <authorList>
            <person name="Le V."/>
            <person name="Ko S.-R."/>
            <person name="Ahn C.-Y."/>
            <person name="Oh H.-M."/>
        </authorList>
    </citation>
    <scope>NUCLEOTIDE SEQUENCE [LARGE SCALE GENOMIC DNA]</scope>
    <source>
        <strain evidence="1 2">JC4</strain>
    </source>
</reference>
<comment type="caution">
    <text evidence="1">The sequence shown here is derived from an EMBL/GenBank/DDBJ whole genome shotgun (WGS) entry which is preliminary data.</text>
</comment>
<organism evidence="1 2">
    <name type="scientific">Mucilaginibacter aquariorum</name>
    <dbReference type="NCBI Taxonomy" id="2967225"/>
    <lineage>
        <taxon>Bacteria</taxon>
        <taxon>Pseudomonadati</taxon>
        <taxon>Bacteroidota</taxon>
        <taxon>Sphingobacteriia</taxon>
        <taxon>Sphingobacteriales</taxon>
        <taxon>Sphingobacteriaceae</taxon>
        <taxon>Mucilaginibacter</taxon>
    </lineage>
</organism>
<dbReference type="RefSeq" id="WP_256539756.1">
    <property type="nucleotide sequence ID" value="NZ_JANHOH010000003.1"/>
</dbReference>
<protein>
    <recommendedName>
        <fullName evidence="3">Peptidase M48 domain-containing protein</fullName>
    </recommendedName>
</protein>
<accession>A0ABT1T4U1</accession>
<evidence type="ECO:0000313" key="2">
    <source>
        <dbReference type="Proteomes" id="UP001204376"/>
    </source>
</evidence>
<gene>
    <name evidence="1" type="ORF">NPE20_16460</name>
</gene>
<sequence length="354" mass="40686">MTESDLKFHNYFLKNGGLFPVKSQFVTEVLNATKSIFDYLRIKHPKLPEIHCDFIDNDSLNACVGKDINKFYLGINIGCLFLIEDMFSKIMATRSFAPNIGSVKNETDTPKFLNLIIVDGAISFDVAGYTPVYANDPNRLQFGKILTSTVMNFLIFHEIGHIVRGHIGYLFNKHNELNLYEVRHNKGLSPLNSLTMEMDADSFAINHAYIHGKIKIKNPDRLDQIQTLFSQDLKTYLSNLIFSIYCFFKLTEIKVFDLESAENLSHPPPSVRVSLMMNNIASLLIRDKIENIEEIINSMAKSIFEAEKIFESIRYVKDNTTQIFLENYFNSANYQKKIVDNWNNLSPLVKPFSY</sequence>